<protein>
    <recommendedName>
        <fullName evidence="4">BZIP transcription factor</fullName>
    </recommendedName>
</protein>
<dbReference type="OrthoDB" id="2163284at2759"/>
<accession>A0A8H3EHC6</accession>
<name>A0A8H3EHC6_9LECA</name>
<evidence type="ECO:0000313" key="2">
    <source>
        <dbReference type="EMBL" id="CAF9905712.1"/>
    </source>
</evidence>
<keyword evidence="3" id="KW-1185">Reference proteome</keyword>
<evidence type="ECO:0000313" key="3">
    <source>
        <dbReference type="Proteomes" id="UP000664169"/>
    </source>
</evidence>
<feature type="compositionally biased region" description="Polar residues" evidence="1">
    <location>
        <begin position="1"/>
        <end position="12"/>
    </location>
</feature>
<dbReference type="Gene3D" id="1.20.5.170">
    <property type="match status" value="1"/>
</dbReference>
<evidence type="ECO:0008006" key="4">
    <source>
        <dbReference type="Google" id="ProtNLM"/>
    </source>
</evidence>
<evidence type="ECO:0000256" key="1">
    <source>
        <dbReference type="SAM" id="MobiDB-lite"/>
    </source>
</evidence>
<dbReference type="EMBL" id="CAJPDQ010000002">
    <property type="protein sequence ID" value="CAF9905712.1"/>
    <property type="molecule type" value="Genomic_DNA"/>
</dbReference>
<dbReference type="InterPro" id="IPR019357">
    <property type="entry name" value="SCOC"/>
</dbReference>
<reference evidence="2" key="1">
    <citation type="submission" date="2021-03" db="EMBL/GenBank/DDBJ databases">
        <authorList>
            <person name="Tagirdzhanova G."/>
        </authorList>
    </citation>
    <scope>NUCLEOTIDE SEQUENCE</scope>
</reference>
<feature type="region of interest" description="Disordered" evidence="1">
    <location>
        <begin position="1"/>
        <end position="90"/>
    </location>
</feature>
<proteinExistence type="predicted"/>
<gene>
    <name evidence="2" type="ORF">GOMPHAMPRED_003334</name>
</gene>
<feature type="compositionally biased region" description="Low complexity" evidence="1">
    <location>
        <begin position="43"/>
        <end position="55"/>
    </location>
</feature>
<feature type="compositionally biased region" description="Polar residues" evidence="1">
    <location>
        <begin position="33"/>
        <end position="42"/>
    </location>
</feature>
<dbReference type="Proteomes" id="UP000664169">
    <property type="component" value="Unassembled WGS sequence"/>
</dbReference>
<comment type="caution">
    <text evidence="2">The sequence shown here is derived from an EMBL/GenBank/DDBJ whole genome shotgun (WGS) entry which is preliminary data.</text>
</comment>
<organism evidence="2 3">
    <name type="scientific">Gomphillus americanus</name>
    <dbReference type="NCBI Taxonomy" id="1940652"/>
    <lineage>
        <taxon>Eukaryota</taxon>
        <taxon>Fungi</taxon>
        <taxon>Dikarya</taxon>
        <taxon>Ascomycota</taxon>
        <taxon>Pezizomycotina</taxon>
        <taxon>Lecanoromycetes</taxon>
        <taxon>OSLEUM clade</taxon>
        <taxon>Ostropomycetidae</taxon>
        <taxon>Ostropales</taxon>
        <taxon>Graphidaceae</taxon>
        <taxon>Gomphilloideae</taxon>
        <taxon>Gomphillus</taxon>
    </lineage>
</organism>
<sequence length="145" mass="15408">MSQSPESVTSEAHGSPEPASQMAPEPTLPEEPTGSSTRPKQLSRNSSSRESSVSTRQDENEDASPDGVEKDEKTGGMGEGARNATREQARQLQSGLLEIAESIELVKADHDKLEKQNLALQDYIGGLTRAMSKGQGPKGAKSSSK</sequence>
<dbReference type="AlphaFoldDB" id="A0A8H3EHC6"/>
<dbReference type="Pfam" id="PF10224">
    <property type="entry name" value="DUF2205"/>
    <property type="match status" value="1"/>
</dbReference>